<evidence type="ECO:0000313" key="2">
    <source>
        <dbReference type="EMBL" id="PLW16497.1"/>
    </source>
</evidence>
<reference evidence="6 7" key="1">
    <citation type="submission" date="2017-11" db="EMBL/GenBank/DDBJ databases">
        <title>De novo assembly and phasing of dikaryotic genomes from two isolates of Puccinia coronata f. sp. avenae, the causal agent of oat crown rust.</title>
        <authorList>
            <person name="Miller M.E."/>
            <person name="Zhang Y."/>
            <person name="Omidvar V."/>
            <person name="Sperschneider J."/>
            <person name="Schwessinger B."/>
            <person name="Raley C."/>
            <person name="Palmer J.M."/>
            <person name="Garnica D."/>
            <person name="Upadhyaya N."/>
            <person name="Rathjen J."/>
            <person name="Taylor J.M."/>
            <person name="Park R.F."/>
            <person name="Dodds P.N."/>
            <person name="Hirsch C.D."/>
            <person name="Kianian S.F."/>
            <person name="Figueroa M."/>
        </authorList>
    </citation>
    <scope>NUCLEOTIDE SEQUENCE [LARGE SCALE GENOMIC DNA]</scope>
    <source>
        <strain evidence="5">12NC29</strain>
        <strain evidence="2">12SD80</strain>
    </source>
</reference>
<evidence type="ECO:0000313" key="4">
    <source>
        <dbReference type="EMBL" id="PLW37393.1"/>
    </source>
</evidence>
<keyword evidence="6" id="KW-1185">Reference proteome</keyword>
<sequence>MHSNFPSQCHAAAAPVIRSVWSSLERLAHCIAHYKHSLSGSPSASTAQPIHQHPSTQSHTQEQHPQPSSSPIAPSLLNPLNRLESIPDRATYHIALHRYTRH</sequence>
<evidence type="ECO:0000313" key="3">
    <source>
        <dbReference type="EMBL" id="PLW17039.1"/>
    </source>
</evidence>
<feature type="region of interest" description="Disordered" evidence="1">
    <location>
        <begin position="38"/>
        <end position="80"/>
    </location>
</feature>
<feature type="compositionally biased region" description="Polar residues" evidence="1">
    <location>
        <begin position="38"/>
        <end position="72"/>
    </location>
</feature>
<dbReference type="EMBL" id="PGCI01000770">
    <property type="protein sequence ID" value="PLW16497.1"/>
    <property type="molecule type" value="Genomic_DNA"/>
</dbReference>
<proteinExistence type="predicted"/>
<evidence type="ECO:0000313" key="6">
    <source>
        <dbReference type="Proteomes" id="UP000235388"/>
    </source>
</evidence>
<dbReference type="Proteomes" id="UP000235392">
    <property type="component" value="Unassembled WGS sequence"/>
</dbReference>
<dbReference type="EMBL" id="PGCI01000143">
    <property type="protein sequence ID" value="PLW37393.1"/>
    <property type="molecule type" value="Genomic_DNA"/>
</dbReference>
<dbReference type="AlphaFoldDB" id="A0A2N5W1P5"/>
<dbReference type="EMBL" id="PGCJ01000857">
    <property type="protein sequence ID" value="PLW17039.1"/>
    <property type="molecule type" value="Genomic_DNA"/>
</dbReference>
<protein>
    <submittedName>
        <fullName evidence="5">Uncharacterized protein</fullName>
    </submittedName>
</protein>
<gene>
    <name evidence="5" type="ORF">PCANC_02070</name>
    <name evidence="3" type="ORF">PCANC_11881</name>
    <name evidence="4" type="ORF">PCASD_09919</name>
    <name evidence="2" type="ORF">PCASD_19028</name>
</gene>
<organism evidence="5 6">
    <name type="scientific">Puccinia coronata f. sp. avenae</name>
    <dbReference type="NCBI Taxonomy" id="200324"/>
    <lineage>
        <taxon>Eukaryota</taxon>
        <taxon>Fungi</taxon>
        <taxon>Dikarya</taxon>
        <taxon>Basidiomycota</taxon>
        <taxon>Pucciniomycotina</taxon>
        <taxon>Pucciniomycetes</taxon>
        <taxon>Pucciniales</taxon>
        <taxon>Pucciniaceae</taxon>
        <taxon>Puccinia</taxon>
    </lineage>
</organism>
<comment type="caution">
    <text evidence="5">The sequence shown here is derived from an EMBL/GenBank/DDBJ whole genome shotgun (WGS) entry which is preliminary data.</text>
</comment>
<evidence type="ECO:0000313" key="7">
    <source>
        <dbReference type="Proteomes" id="UP000235392"/>
    </source>
</evidence>
<evidence type="ECO:0000313" key="5">
    <source>
        <dbReference type="EMBL" id="PLW56183.1"/>
    </source>
</evidence>
<evidence type="ECO:0000256" key="1">
    <source>
        <dbReference type="SAM" id="MobiDB-lite"/>
    </source>
</evidence>
<name>A0A2N5W1P5_9BASI</name>
<dbReference type="EMBL" id="PGCJ01000023">
    <property type="protein sequence ID" value="PLW56183.1"/>
    <property type="molecule type" value="Genomic_DNA"/>
</dbReference>
<dbReference type="Proteomes" id="UP000235388">
    <property type="component" value="Unassembled WGS sequence"/>
</dbReference>
<accession>A0A2N5W1P5</accession>